<feature type="binding site" evidence="7">
    <location>
        <position position="117"/>
    </location>
    <ligand>
        <name>ATP</name>
        <dbReference type="ChEBI" id="CHEBI:30616"/>
    </ligand>
</feature>
<comment type="pathway">
    <text evidence="7">Metabolic intermediate biosynthesis; chorismate biosynthesis; chorismate from D-erythrose 4-phosphate and phosphoenolpyruvate: step 5/7.</text>
</comment>
<dbReference type="SUPFAM" id="SSF52540">
    <property type="entry name" value="P-loop containing nucleoside triphosphate hydrolases"/>
    <property type="match status" value="1"/>
</dbReference>
<reference evidence="8 9" key="1">
    <citation type="submission" date="2019-05" db="EMBL/GenBank/DDBJ databases">
        <authorList>
            <person name="Lee S.D."/>
        </authorList>
    </citation>
    <scope>NUCLEOTIDE SEQUENCE [LARGE SCALE GENOMIC DNA]</scope>
    <source>
        <strain evidence="8 9">C5-26</strain>
    </source>
</reference>
<keyword evidence="1 7" id="KW-0028">Amino-acid biosynthesis</keyword>
<comment type="cofactor">
    <cofactor evidence="7">
        <name>Mg(2+)</name>
        <dbReference type="ChEBI" id="CHEBI:18420"/>
    </cofactor>
    <text evidence="7">Binds 1 Mg(2+) ion per subunit.</text>
</comment>
<keyword evidence="6 7" id="KW-0057">Aromatic amino acid biosynthesis</keyword>
<dbReference type="PANTHER" id="PTHR21087">
    <property type="entry name" value="SHIKIMATE KINASE"/>
    <property type="match status" value="1"/>
</dbReference>
<dbReference type="InterPro" id="IPR031322">
    <property type="entry name" value="Shikimate/glucono_kinase"/>
</dbReference>
<feature type="binding site" evidence="7">
    <location>
        <position position="135"/>
    </location>
    <ligand>
        <name>substrate</name>
    </ligand>
</feature>
<feature type="binding site" evidence="7">
    <location>
        <begin position="13"/>
        <end position="18"/>
    </location>
    <ligand>
        <name>ATP</name>
        <dbReference type="ChEBI" id="CHEBI:30616"/>
    </ligand>
</feature>
<dbReference type="InterPro" id="IPR000623">
    <property type="entry name" value="Shikimate_kinase/TSH1"/>
</dbReference>
<feature type="binding site" evidence="7">
    <location>
        <position position="35"/>
    </location>
    <ligand>
        <name>substrate</name>
    </ligand>
</feature>
<evidence type="ECO:0000313" key="8">
    <source>
        <dbReference type="EMBL" id="TWP34863.1"/>
    </source>
</evidence>
<keyword evidence="4 7" id="KW-0418">Kinase</keyword>
<comment type="subcellular location">
    <subcellularLocation>
        <location evidence="7">Cytoplasm</location>
    </subcellularLocation>
</comment>
<comment type="caution">
    <text evidence="7">Lacks conserved residue(s) required for the propagation of feature annotation.</text>
</comment>
<evidence type="ECO:0000256" key="4">
    <source>
        <dbReference type="ARBA" id="ARBA00022777"/>
    </source>
</evidence>
<keyword evidence="9" id="KW-1185">Reference proteome</keyword>
<organism evidence="8 9">
    <name type="scientific">Leekyejoonella antrihumi</name>
    <dbReference type="NCBI Taxonomy" id="1660198"/>
    <lineage>
        <taxon>Bacteria</taxon>
        <taxon>Bacillati</taxon>
        <taxon>Actinomycetota</taxon>
        <taxon>Actinomycetes</taxon>
        <taxon>Micrococcales</taxon>
        <taxon>Dermacoccaceae</taxon>
        <taxon>Leekyejoonella</taxon>
    </lineage>
</organism>
<name>A0A563DY34_9MICO</name>
<evidence type="ECO:0000256" key="7">
    <source>
        <dbReference type="HAMAP-Rule" id="MF_00109"/>
    </source>
</evidence>
<dbReference type="AlphaFoldDB" id="A0A563DY34"/>
<dbReference type="Gene3D" id="3.40.50.300">
    <property type="entry name" value="P-loop containing nucleotide triphosphate hydrolases"/>
    <property type="match status" value="1"/>
</dbReference>
<comment type="catalytic activity">
    <reaction evidence="7">
        <text>shikimate + ATP = 3-phosphoshikimate + ADP + H(+)</text>
        <dbReference type="Rhea" id="RHEA:13121"/>
        <dbReference type="ChEBI" id="CHEBI:15378"/>
        <dbReference type="ChEBI" id="CHEBI:30616"/>
        <dbReference type="ChEBI" id="CHEBI:36208"/>
        <dbReference type="ChEBI" id="CHEBI:145989"/>
        <dbReference type="ChEBI" id="CHEBI:456216"/>
        <dbReference type="EC" id="2.7.1.71"/>
    </reaction>
</comment>
<dbReference type="OrthoDB" id="9800332at2"/>
<dbReference type="GO" id="GO:0008652">
    <property type="term" value="P:amino acid biosynthetic process"/>
    <property type="evidence" value="ECO:0007669"/>
    <property type="project" value="UniProtKB-KW"/>
</dbReference>
<protein>
    <recommendedName>
        <fullName evidence="7">Shikimate kinase</fullName>
        <shortName evidence="7">SK</shortName>
        <ecNumber evidence="7">2.7.1.71</ecNumber>
    </recommendedName>
</protein>
<dbReference type="InterPro" id="IPR027417">
    <property type="entry name" value="P-loop_NTPase"/>
</dbReference>
<keyword evidence="2 7" id="KW-0808">Transferase</keyword>
<dbReference type="GO" id="GO:0005829">
    <property type="term" value="C:cytosol"/>
    <property type="evidence" value="ECO:0007669"/>
    <property type="project" value="TreeGrafter"/>
</dbReference>
<evidence type="ECO:0000256" key="5">
    <source>
        <dbReference type="ARBA" id="ARBA00022840"/>
    </source>
</evidence>
<comment type="caution">
    <text evidence="8">The sequence shown here is derived from an EMBL/GenBank/DDBJ whole genome shotgun (WGS) entry which is preliminary data.</text>
</comment>
<keyword evidence="7" id="KW-0479">Metal-binding</keyword>
<accession>A0A563DY34</accession>
<comment type="function">
    <text evidence="7">Catalyzes the specific phosphorylation of the 3-hydroxyl group of shikimic acid using ATP as a cosubstrate.</text>
</comment>
<dbReference type="EC" id="2.7.1.71" evidence="7"/>
<dbReference type="GO" id="GO:0004765">
    <property type="term" value="F:shikimate kinase activity"/>
    <property type="evidence" value="ECO:0007669"/>
    <property type="project" value="UniProtKB-UniRule"/>
</dbReference>
<dbReference type="PANTHER" id="PTHR21087:SF16">
    <property type="entry name" value="SHIKIMATE KINASE 1, CHLOROPLASTIC"/>
    <property type="match status" value="1"/>
</dbReference>
<dbReference type="Pfam" id="PF01202">
    <property type="entry name" value="SKI"/>
    <property type="match status" value="1"/>
</dbReference>
<evidence type="ECO:0000256" key="3">
    <source>
        <dbReference type="ARBA" id="ARBA00022741"/>
    </source>
</evidence>
<dbReference type="GO" id="GO:0000287">
    <property type="term" value="F:magnesium ion binding"/>
    <property type="evidence" value="ECO:0007669"/>
    <property type="project" value="UniProtKB-UniRule"/>
</dbReference>
<dbReference type="CDD" id="cd00464">
    <property type="entry name" value="SK"/>
    <property type="match status" value="1"/>
</dbReference>
<sequence>MVSPRVILIGPPGAGKSTVGAMVADRLGLPFVDTDALIVQEQQRSVSDIFVVDGEETFRRLEADAARRSLDAETVLALGGGAPIQDAVAELLAGHRVLFLDVAIADASGRIGFDQSRPLLAVNPRATWSRMMTQRRPAYERLATWVVDTAGKDVETVVEEVLAHVTKVDHD</sequence>
<dbReference type="UniPathway" id="UPA00053">
    <property type="reaction ID" value="UER00088"/>
</dbReference>
<evidence type="ECO:0000256" key="6">
    <source>
        <dbReference type="ARBA" id="ARBA00023141"/>
    </source>
</evidence>
<dbReference type="PRINTS" id="PR01100">
    <property type="entry name" value="SHIKIMTKNASE"/>
</dbReference>
<evidence type="ECO:0000256" key="1">
    <source>
        <dbReference type="ARBA" id="ARBA00022605"/>
    </source>
</evidence>
<dbReference type="HAMAP" id="MF_00109">
    <property type="entry name" value="Shikimate_kinase"/>
    <property type="match status" value="1"/>
</dbReference>
<keyword evidence="3 7" id="KW-0547">Nucleotide-binding</keyword>
<dbReference type="GO" id="GO:0005524">
    <property type="term" value="F:ATP binding"/>
    <property type="evidence" value="ECO:0007669"/>
    <property type="project" value="UniProtKB-UniRule"/>
</dbReference>
<comment type="subunit">
    <text evidence="7">Monomer.</text>
</comment>
<dbReference type="GO" id="GO:0009423">
    <property type="term" value="P:chorismate biosynthetic process"/>
    <property type="evidence" value="ECO:0007669"/>
    <property type="project" value="UniProtKB-UniRule"/>
</dbReference>
<evidence type="ECO:0000256" key="2">
    <source>
        <dbReference type="ARBA" id="ARBA00022679"/>
    </source>
</evidence>
<dbReference type="Proteomes" id="UP000320244">
    <property type="component" value="Unassembled WGS sequence"/>
</dbReference>
<feature type="binding site" evidence="7">
    <location>
        <position position="59"/>
    </location>
    <ligand>
        <name>substrate</name>
    </ligand>
</feature>
<keyword evidence="7" id="KW-0460">Magnesium</keyword>
<keyword evidence="5 7" id="KW-0067">ATP-binding</keyword>
<feature type="binding site" evidence="7">
    <location>
        <position position="80"/>
    </location>
    <ligand>
        <name>substrate</name>
    </ligand>
</feature>
<comment type="similarity">
    <text evidence="7">Belongs to the shikimate kinase family.</text>
</comment>
<gene>
    <name evidence="7" type="primary">aroK</name>
    <name evidence="8" type="ORF">FGL98_16040</name>
</gene>
<dbReference type="GO" id="GO:0009073">
    <property type="term" value="P:aromatic amino acid family biosynthetic process"/>
    <property type="evidence" value="ECO:0007669"/>
    <property type="project" value="UniProtKB-KW"/>
</dbReference>
<evidence type="ECO:0000313" key="9">
    <source>
        <dbReference type="Proteomes" id="UP000320244"/>
    </source>
</evidence>
<proteinExistence type="inferred from homology"/>
<dbReference type="EMBL" id="VCQV01000024">
    <property type="protein sequence ID" value="TWP34863.1"/>
    <property type="molecule type" value="Genomic_DNA"/>
</dbReference>
<keyword evidence="7" id="KW-0963">Cytoplasm</keyword>
<feature type="binding site" evidence="7">
    <location>
        <position position="17"/>
    </location>
    <ligand>
        <name>Mg(2+)</name>
        <dbReference type="ChEBI" id="CHEBI:18420"/>
    </ligand>
</feature>
<reference evidence="8 9" key="2">
    <citation type="submission" date="2019-08" db="EMBL/GenBank/DDBJ databases">
        <title>Jejuicoccus antrihumi gen. nov., sp. nov., a new member of the family Dermacoccaceae isolated from a cave.</title>
        <authorList>
            <person name="Schumann P."/>
            <person name="Kim I.S."/>
        </authorList>
    </citation>
    <scope>NUCLEOTIDE SEQUENCE [LARGE SCALE GENOMIC DNA]</scope>
    <source>
        <strain evidence="8 9">C5-26</strain>
    </source>
</reference>